<protein>
    <submittedName>
        <fullName evidence="1">Uncharacterized protein</fullName>
    </submittedName>
</protein>
<reference evidence="1 2" key="1">
    <citation type="journal article" date="2022" name="Genome Biol. Evol.">
        <title>The Spruce Budworm Genome: Reconstructing the Evolutionary History of Antifreeze Proteins.</title>
        <authorList>
            <person name="Beliveau C."/>
            <person name="Gagne P."/>
            <person name="Picq S."/>
            <person name="Vernygora O."/>
            <person name="Keeling C.I."/>
            <person name="Pinkney K."/>
            <person name="Doucet D."/>
            <person name="Wen F."/>
            <person name="Johnston J.S."/>
            <person name="Maaroufi H."/>
            <person name="Boyle B."/>
            <person name="Laroche J."/>
            <person name="Dewar K."/>
            <person name="Juretic N."/>
            <person name="Blackburn G."/>
            <person name="Nisole A."/>
            <person name="Brunet B."/>
            <person name="Brandao M."/>
            <person name="Lumley L."/>
            <person name="Duan J."/>
            <person name="Quan G."/>
            <person name="Lucarotti C.J."/>
            <person name="Roe A.D."/>
            <person name="Sperling F.A.H."/>
            <person name="Levesque R.C."/>
            <person name="Cusson M."/>
        </authorList>
    </citation>
    <scope>NUCLEOTIDE SEQUENCE [LARGE SCALE GENOMIC DNA]</scope>
    <source>
        <strain evidence="1">Glfc:IPQL:Cfum</strain>
    </source>
</reference>
<comment type="caution">
    <text evidence="1">The sequence shown here is derived from an EMBL/GenBank/DDBJ whole genome shotgun (WGS) entry which is preliminary data.</text>
</comment>
<evidence type="ECO:0000313" key="2">
    <source>
        <dbReference type="Proteomes" id="UP001064048"/>
    </source>
</evidence>
<dbReference type="EMBL" id="CM046116">
    <property type="protein sequence ID" value="KAI8421957.1"/>
    <property type="molecule type" value="Genomic_DNA"/>
</dbReference>
<keyword evidence="2" id="KW-1185">Reference proteome</keyword>
<sequence length="557" mass="62878">MKRVALICLVVACAASAQSEARESRTVQTAQGPVRGYKTDEVFEFLGIPYAKAPTGKDRFKAPLPGPVWMQPYEAVNNKIVCPQIFSPMFDLSSYNMQEDCLVANVYMPDTEETNLSVLVYVHGGAYQIGWGEMLLPHSLVKTKKIVAVTFNYRLGAHGFLCLGTEGAPGNAGMKDQVALLRWVNKNIAKFGGSPNDVTITGSSSGSSAVDLLMLSKMPNGLYHRVIPVSGANVGVWSIQHDPIQVAKDYAVKLNFTEKDDVFALEFFYQTIPFPILLSDNFATKKDSSIGFVPCVERNITDETFFEDTPVNILKQGNYRKVPVLYGFANMDGLMMIRYFSLWKDEMNDNFAKFLPLDLVFKSDEEQKEVAQIIKEFYFGDNPISEDSVQGFIDYYTDTMFTYPHLRSTQLQVAAGNDAIYLYEYSFFSPHFQIERMPMPEFLSKIHGANHGAPTAAVYDMNVKITDDSSENYLKMREKMRELWLNFITTGKPVPEGSKLPAWPPVGANRSPHMDLGEEIKLKGPLLEKRARFWDDIYERYYRMPVPPPKYSVKSEL</sequence>
<dbReference type="Proteomes" id="UP001064048">
    <property type="component" value="Chromosome 16"/>
</dbReference>
<proteinExistence type="predicted"/>
<gene>
    <name evidence="1" type="ORF">MSG28_009864</name>
</gene>
<accession>A0ACC0JCW5</accession>
<organism evidence="1 2">
    <name type="scientific">Choristoneura fumiferana</name>
    <name type="common">Spruce budworm moth</name>
    <name type="synonym">Archips fumiferana</name>
    <dbReference type="NCBI Taxonomy" id="7141"/>
    <lineage>
        <taxon>Eukaryota</taxon>
        <taxon>Metazoa</taxon>
        <taxon>Ecdysozoa</taxon>
        <taxon>Arthropoda</taxon>
        <taxon>Hexapoda</taxon>
        <taxon>Insecta</taxon>
        <taxon>Pterygota</taxon>
        <taxon>Neoptera</taxon>
        <taxon>Endopterygota</taxon>
        <taxon>Lepidoptera</taxon>
        <taxon>Glossata</taxon>
        <taxon>Ditrysia</taxon>
        <taxon>Tortricoidea</taxon>
        <taxon>Tortricidae</taxon>
        <taxon>Tortricinae</taxon>
        <taxon>Choristoneura</taxon>
    </lineage>
</organism>
<evidence type="ECO:0000313" key="1">
    <source>
        <dbReference type="EMBL" id="KAI8421957.1"/>
    </source>
</evidence>
<name>A0ACC0JCW5_CHOFU</name>